<keyword evidence="3" id="KW-1185">Reference proteome</keyword>
<accession>A0AAF0Y2S7</accession>
<dbReference type="EMBL" id="CP086714">
    <property type="protein sequence ID" value="WOO76516.1"/>
    <property type="molecule type" value="Genomic_DNA"/>
</dbReference>
<protein>
    <submittedName>
        <fullName evidence="2">Uncharacterized protein</fullName>
    </submittedName>
</protein>
<feature type="region of interest" description="Disordered" evidence="1">
    <location>
        <begin position="1"/>
        <end position="80"/>
    </location>
</feature>
<dbReference type="RefSeq" id="XP_062622548.1">
    <property type="nucleotide sequence ID" value="XM_062766564.1"/>
</dbReference>
<dbReference type="Proteomes" id="UP000827549">
    <property type="component" value="Chromosome 1"/>
</dbReference>
<gene>
    <name evidence="2" type="ORF">LOC62_01G000142</name>
</gene>
<name>A0AAF0Y2S7_9TREE</name>
<proteinExistence type="predicted"/>
<evidence type="ECO:0000256" key="1">
    <source>
        <dbReference type="SAM" id="MobiDB-lite"/>
    </source>
</evidence>
<evidence type="ECO:0000313" key="2">
    <source>
        <dbReference type="EMBL" id="WOO76516.1"/>
    </source>
</evidence>
<evidence type="ECO:0000313" key="3">
    <source>
        <dbReference type="Proteomes" id="UP000827549"/>
    </source>
</evidence>
<reference evidence="2" key="1">
    <citation type="submission" date="2023-10" db="EMBL/GenBank/DDBJ databases">
        <authorList>
            <person name="Noh H."/>
        </authorList>
    </citation>
    <scope>NUCLEOTIDE SEQUENCE</scope>
    <source>
        <strain evidence="2">DUCC4014</strain>
    </source>
</reference>
<dbReference type="GeneID" id="87803402"/>
<sequence length="339" mass="38057">MPIRRQATPLPTPGGNGFGQHLQQADKNKPVKIPSDFGRLPIIPKRTHHTRPPIVVPKRERSPSDITLHPRNHSAPPLSTPNYFSRTQPNGALELVFSLPAWPPAQPGQWNRQIHRVEVPALTLADVHAHMPASYPLLLLNICKEFETWYHHIQGLAIKKDILPLAEKTLTGINSLVDRLEWIHTVCAQIREGNRRIAKVMANALAGTDKNGPRANIYDGNKLHRDAVATPLPEVYDDIDNVIAERLVTAGFLFDGAHELLRNFVKTARGVPNDLLCQEFVEDSQPMFDSVNALCGYIKDWSKPLHERILEIKLLDVSDADIDAYWETRANTSIECLSI</sequence>
<dbReference type="AlphaFoldDB" id="A0AAF0Y2S7"/>
<organism evidence="2 3">
    <name type="scientific">Vanrija pseudolonga</name>
    <dbReference type="NCBI Taxonomy" id="143232"/>
    <lineage>
        <taxon>Eukaryota</taxon>
        <taxon>Fungi</taxon>
        <taxon>Dikarya</taxon>
        <taxon>Basidiomycota</taxon>
        <taxon>Agaricomycotina</taxon>
        <taxon>Tremellomycetes</taxon>
        <taxon>Trichosporonales</taxon>
        <taxon>Trichosporonaceae</taxon>
        <taxon>Vanrija</taxon>
    </lineage>
</organism>